<comment type="subcellular location">
    <subcellularLocation>
        <location evidence="1">Membrane</location>
        <topology evidence="1">Multi-pass membrane protein</topology>
    </subcellularLocation>
</comment>
<dbReference type="STRING" id="76193.A0A194RP82"/>
<evidence type="ECO:0000256" key="6">
    <source>
        <dbReference type="SAM" id="Phobius"/>
    </source>
</evidence>
<evidence type="ECO:0000256" key="2">
    <source>
        <dbReference type="ARBA" id="ARBA00022692"/>
    </source>
</evidence>
<keyword evidence="9" id="KW-1185">Reference proteome</keyword>
<dbReference type="InterPro" id="IPR005828">
    <property type="entry name" value="MFS_sugar_transport-like"/>
</dbReference>
<dbReference type="KEGG" id="pmac:106707811"/>
<evidence type="ECO:0000256" key="4">
    <source>
        <dbReference type="ARBA" id="ARBA00023136"/>
    </source>
</evidence>
<keyword evidence="4 6" id="KW-0472">Membrane</keyword>
<organism evidence="8 9">
    <name type="scientific">Papilio machaon</name>
    <name type="common">Old World swallowtail butterfly</name>
    <dbReference type="NCBI Taxonomy" id="76193"/>
    <lineage>
        <taxon>Eukaryota</taxon>
        <taxon>Metazoa</taxon>
        <taxon>Ecdysozoa</taxon>
        <taxon>Arthropoda</taxon>
        <taxon>Hexapoda</taxon>
        <taxon>Insecta</taxon>
        <taxon>Pterygota</taxon>
        <taxon>Neoptera</taxon>
        <taxon>Endopterygota</taxon>
        <taxon>Lepidoptera</taxon>
        <taxon>Glossata</taxon>
        <taxon>Ditrysia</taxon>
        <taxon>Papilionoidea</taxon>
        <taxon>Papilionidae</taxon>
        <taxon>Papilioninae</taxon>
        <taxon>Papilio</taxon>
    </lineage>
</organism>
<sequence>MWTITDTTEAIKSMGGQQYCPTLLNKENASDIGGALDRVIEHVGELGLYQRLLFICMLPFGMVWAFAYMGQIFITATPQEHWCRVPELAGLSVELRRTLSIPGAVEGDYDHCRMYAANWTQVLQTLMPPEPGTPTVPCQHGWEFLFDDIPYSTVVNEREWVCDRASNVPWSQTINFVGSIFGGIICGTLADKYGRLPVLIFANIVGCLGGVATMFTNGFWDFSMCRFIVGMSCDSCFMIIYILVLEYVGTRYRTLIANMSIALFFGGGCLLLPWLALWISDWRYFVLATSLPMLLAVFTPLIVPESARWLVSKGRVDDAVKILKRFERLNQSKIPQQVMDDFIFAGITNNEKEDNIFTLLRTSSLRKMLALLVITFMAVAVIFDGIIRMSENLGLDLFITFAVTSASEIPSIGILVFLLDRFGRRKLVFAPIMVSGILSLITAFLPRGVVTVAMATLARFFINMAYGAIIQWTPELLPTATRASGASLVHISAFAGLVVSPFIVYSERAWEGLPLIIIAVLAVMSGATALFLPETAGRSMPQTMEDWHQLAATSRCHQKQRDTEASSGVPVSS</sequence>
<name>A0A194RP82_PAPMA</name>
<feature type="region of interest" description="Disordered" evidence="5">
    <location>
        <begin position="553"/>
        <end position="573"/>
    </location>
</feature>
<evidence type="ECO:0000259" key="7">
    <source>
        <dbReference type="PROSITE" id="PS50850"/>
    </source>
</evidence>
<dbReference type="SUPFAM" id="SSF103473">
    <property type="entry name" value="MFS general substrate transporter"/>
    <property type="match status" value="1"/>
</dbReference>
<feature type="transmembrane region" description="Helical" evidence="6">
    <location>
        <begin position="368"/>
        <end position="387"/>
    </location>
</feature>
<dbReference type="Proteomes" id="UP000053240">
    <property type="component" value="Unassembled WGS sequence"/>
</dbReference>
<feature type="transmembrane region" description="Helical" evidence="6">
    <location>
        <begin position="512"/>
        <end position="532"/>
    </location>
</feature>
<dbReference type="Gene3D" id="1.20.1250.20">
    <property type="entry name" value="MFS general substrate transporter like domains"/>
    <property type="match status" value="1"/>
</dbReference>
<evidence type="ECO:0000256" key="1">
    <source>
        <dbReference type="ARBA" id="ARBA00004141"/>
    </source>
</evidence>
<evidence type="ECO:0000256" key="3">
    <source>
        <dbReference type="ARBA" id="ARBA00022989"/>
    </source>
</evidence>
<dbReference type="PROSITE" id="PS50850">
    <property type="entry name" value="MFS"/>
    <property type="match status" value="1"/>
</dbReference>
<feature type="domain" description="Major facilitator superfamily (MFS) profile" evidence="7">
    <location>
        <begin position="96"/>
        <end position="537"/>
    </location>
</feature>
<keyword evidence="3 6" id="KW-1133">Transmembrane helix</keyword>
<feature type="transmembrane region" description="Helical" evidence="6">
    <location>
        <begin position="196"/>
        <end position="215"/>
    </location>
</feature>
<dbReference type="AlphaFoldDB" id="A0A194RP82"/>
<feature type="transmembrane region" description="Helical" evidence="6">
    <location>
        <begin position="485"/>
        <end position="506"/>
    </location>
</feature>
<feature type="transmembrane region" description="Helical" evidence="6">
    <location>
        <begin position="282"/>
        <end position="303"/>
    </location>
</feature>
<keyword evidence="2 6" id="KW-0812">Transmembrane</keyword>
<accession>A0A194RP82</accession>
<protein>
    <submittedName>
        <fullName evidence="8">Solute carrier family 22 member 3</fullName>
    </submittedName>
</protein>
<dbReference type="Pfam" id="PF00083">
    <property type="entry name" value="Sugar_tr"/>
    <property type="match status" value="1"/>
</dbReference>
<dbReference type="GO" id="GO:0016020">
    <property type="term" value="C:membrane"/>
    <property type="evidence" value="ECO:0007669"/>
    <property type="project" value="UniProtKB-SubCell"/>
</dbReference>
<reference evidence="8 9" key="1">
    <citation type="journal article" date="2015" name="Nat. Commun.">
        <title>Outbred genome sequencing and CRISPR/Cas9 gene editing in butterflies.</title>
        <authorList>
            <person name="Li X."/>
            <person name="Fan D."/>
            <person name="Zhang W."/>
            <person name="Liu G."/>
            <person name="Zhang L."/>
            <person name="Zhao L."/>
            <person name="Fang X."/>
            <person name="Chen L."/>
            <person name="Dong Y."/>
            <person name="Chen Y."/>
            <person name="Ding Y."/>
            <person name="Zhao R."/>
            <person name="Feng M."/>
            <person name="Zhu Y."/>
            <person name="Feng Y."/>
            <person name="Jiang X."/>
            <person name="Zhu D."/>
            <person name="Xiang H."/>
            <person name="Feng X."/>
            <person name="Li S."/>
            <person name="Wang J."/>
            <person name="Zhang G."/>
            <person name="Kronforst M.R."/>
            <person name="Wang W."/>
        </authorList>
    </citation>
    <scope>NUCLEOTIDE SEQUENCE [LARGE SCALE GENOMIC DNA]</scope>
    <source>
        <strain evidence="8">Ya'a_city_454_Pm</strain>
        <tissue evidence="8">Whole body</tissue>
    </source>
</reference>
<gene>
    <name evidence="8" type="ORF">RR48_06637</name>
</gene>
<evidence type="ECO:0000313" key="8">
    <source>
        <dbReference type="EMBL" id="KPJ17831.1"/>
    </source>
</evidence>
<feature type="transmembrane region" description="Helical" evidence="6">
    <location>
        <begin position="255"/>
        <end position="276"/>
    </location>
</feature>
<dbReference type="GO" id="GO:0022857">
    <property type="term" value="F:transmembrane transporter activity"/>
    <property type="evidence" value="ECO:0007669"/>
    <property type="project" value="InterPro"/>
</dbReference>
<feature type="transmembrane region" description="Helical" evidence="6">
    <location>
        <begin position="52"/>
        <end position="74"/>
    </location>
</feature>
<dbReference type="PANTHER" id="PTHR24064">
    <property type="entry name" value="SOLUTE CARRIER FAMILY 22 MEMBER"/>
    <property type="match status" value="1"/>
</dbReference>
<feature type="transmembrane region" description="Helical" evidence="6">
    <location>
        <begin position="427"/>
        <end position="446"/>
    </location>
</feature>
<dbReference type="InterPro" id="IPR005829">
    <property type="entry name" value="Sugar_transporter_CS"/>
</dbReference>
<evidence type="ECO:0000256" key="5">
    <source>
        <dbReference type="SAM" id="MobiDB-lite"/>
    </source>
</evidence>
<feature type="transmembrane region" description="Helical" evidence="6">
    <location>
        <begin position="399"/>
        <end position="420"/>
    </location>
</feature>
<proteinExistence type="predicted"/>
<feature type="transmembrane region" description="Helical" evidence="6">
    <location>
        <begin position="227"/>
        <end position="248"/>
    </location>
</feature>
<evidence type="ECO:0000313" key="9">
    <source>
        <dbReference type="Proteomes" id="UP000053240"/>
    </source>
</evidence>
<dbReference type="InterPro" id="IPR020846">
    <property type="entry name" value="MFS_dom"/>
</dbReference>
<dbReference type="PROSITE" id="PS00216">
    <property type="entry name" value="SUGAR_TRANSPORT_1"/>
    <property type="match status" value="1"/>
</dbReference>
<dbReference type="InterPro" id="IPR036259">
    <property type="entry name" value="MFS_trans_sf"/>
</dbReference>
<dbReference type="InParanoid" id="A0A194RP82"/>
<feature type="transmembrane region" description="Helical" evidence="6">
    <location>
        <begin position="452"/>
        <end position="473"/>
    </location>
</feature>
<dbReference type="EMBL" id="KQ460106">
    <property type="protein sequence ID" value="KPJ17831.1"/>
    <property type="molecule type" value="Genomic_DNA"/>
</dbReference>